<name>A0ABD1ZUX4_VESSQ</name>
<keyword evidence="2" id="KW-1133">Transmembrane helix</keyword>
<proteinExistence type="predicted"/>
<accession>A0ABD1ZUX4</accession>
<feature type="region of interest" description="Disordered" evidence="1">
    <location>
        <begin position="366"/>
        <end position="397"/>
    </location>
</feature>
<reference evidence="3 4" key="1">
    <citation type="journal article" date="2024" name="Ann. Entomol. Soc. Am.">
        <title>Genomic analyses of the southern and eastern yellowjacket wasps (Hymenoptera: Vespidae) reveal evolutionary signatures of social life.</title>
        <authorList>
            <person name="Catto M.A."/>
            <person name="Caine P.B."/>
            <person name="Orr S.E."/>
            <person name="Hunt B.G."/>
            <person name="Goodisman M.A.D."/>
        </authorList>
    </citation>
    <scope>NUCLEOTIDE SEQUENCE [LARGE SCALE GENOMIC DNA]</scope>
    <source>
        <strain evidence="3">233</strain>
        <tissue evidence="3">Head and thorax</tissue>
    </source>
</reference>
<feature type="region of interest" description="Disordered" evidence="1">
    <location>
        <begin position="1"/>
        <end position="21"/>
    </location>
</feature>
<dbReference type="AlphaFoldDB" id="A0ABD1ZUX4"/>
<keyword evidence="4" id="KW-1185">Reference proteome</keyword>
<dbReference type="Proteomes" id="UP001607302">
    <property type="component" value="Unassembled WGS sequence"/>
</dbReference>
<feature type="transmembrane region" description="Helical" evidence="2">
    <location>
        <begin position="73"/>
        <end position="93"/>
    </location>
</feature>
<evidence type="ECO:0000313" key="4">
    <source>
        <dbReference type="Proteomes" id="UP001607302"/>
    </source>
</evidence>
<evidence type="ECO:0000313" key="3">
    <source>
        <dbReference type="EMBL" id="KAL2712166.1"/>
    </source>
</evidence>
<organism evidence="3 4">
    <name type="scientific">Vespula squamosa</name>
    <name type="common">Southern yellow jacket</name>
    <name type="synonym">Wasp</name>
    <dbReference type="NCBI Taxonomy" id="30214"/>
    <lineage>
        <taxon>Eukaryota</taxon>
        <taxon>Metazoa</taxon>
        <taxon>Ecdysozoa</taxon>
        <taxon>Arthropoda</taxon>
        <taxon>Hexapoda</taxon>
        <taxon>Insecta</taxon>
        <taxon>Pterygota</taxon>
        <taxon>Neoptera</taxon>
        <taxon>Endopterygota</taxon>
        <taxon>Hymenoptera</taxon>
        <taxon>Apocrita</taxon>
        <taxon>Aculeata</taxon>
        <taxon>Vespoidea</taxon>
        <taxon>Vespidae</taxon>
        <taxon>Vespinae</taxon>
        <taxon>Vespula</taxon>
    </lineage>
</organism>
<protein>
    <submittedName>
        <fullName evidence="3">Uncharacterized protein</fullName>
    </submittedName>
</protein>
<gene>
    <name evidence="3" type="ORF">V1478_018401</name>
</gene>
<keyword evidence="2" id="KW-0812">Transmembrane</keyword>
<keyword evidence="2" id="KW-0472">Membrane</keyword>
<evidence type="ECO:0000256" key="2">
    <source>
        <dbReference type="SAM" id="Phobius"/>
    </source>
</evidence>
<evidence type="ECO:0000256" key="1">
    <source>
        <dbReference type="SAM" id="MobiDB-lite"/>
    </source>
</evidence>
<sequence>MQCNATQCKTRQDKRKIPRSHRAEEKTMVFMDGIEERIEIVLVTDTHLLTLLDLARFNENAESRTARYSFHSAIPHSLLFLPLFVFFLFPFLYRRSHRPPHPEIRVSLRNVVRRDVGRREERKAEDHMRDEVELFEVSNYGKEEGEIVIENRRVRCLVITLEDGSSSFEVLDSWLLDRCVLEAFREGFRGNNLTRFQATASKTVKPRIIAVENAEPGGNARPKSCLRAPRVPRNEVAADNDTILCIGYSAHIRGRILHVDLSLSSLLGMHVRRRLAIMRARDLLQELIDFSYKKSVKNRLSHVLFSPWDDSPGSISLYPISILGTKSTGVHHVYGPPEVTQLRRLYKGPPPPGHFTSFKTDFPYFSSSSSSSSSYPYREIGLPGSRRREEGCELGDGGIRKKTRKEIVVVEGLKRASRVYKKINISNKSID</sequence>
<comment type="caution">
    <text evidence="3">The sequence shown here is derived from an EMBL/GenBank/DDBJ whole genome shotgun (WGS) entry which is preliminary data.</text>
</comment>
<dbReference type="EMBL" id="JAUDFV010000167">
    <property type="protein sequence ID" value="KAL2712166.1"/>
    <property type="molecule type" value="Genomic_DNA"/>
</dbReference>